<reference evidence="1" key="1">
    <citation type="submission" date="2021-06" db="EMBL/GenBank/DDBJ databases">
        <title>Comparative genomics, transcriptomics and evolutionary studies reveal genomic signatures of adaptation to plant cell wall in hemibiotrophic fungi.</title>
        <authorList>
            <consortium name="DOE Joint Genome Institute"/>
            <person name="Baroncelli R."/>
            <person name="Diaz J.F."/>
            <person name="Benocci T."/>
            <person name="Peng M."/>
            <person name="Battaglia E."/>
            <person name="Haridas S."/>
            <person name="Andreopoulos W."/>
            <person name="Labutti K."/>
            <person name="Pangilinan J."/>
            <person name="Floch G.L."/>
            <person name="Makela M.R."/>
            <person name="Henrissat B."/>
            <person name="Grigoriev I.V."/>
            <person name="Crouch J.A."/>
            <person name="De Vries R.P."/>
            <person name="Sukno S.A."/>
            <person name="Thon M.R."/>
        </authorList>
    </citation>
    <scope>NUCLEOTIDE SEQUENCE</scope>
    <source>
        <strain evidence="1">CBS 125086</strain>
    </source>
</reference>
<evidence type="ECO:0000313" key="2">
    <source>
        <dbReference type="Proteomes" id="UP001230504"/>
    </source>
</evidence>
<organism evidence="1 2">
    <name type="scientific">Colletotrichum navitas</name>
    <dbReference type="NCBI Taxonomy" id="681940"/>
    <lineage>
        <taxon>Eukaryota</taxon>
        <taxon>Fungi</taxon>
        <taxon>Dikarya</taxon>
        <taxon>Ascomycota</taxon>
        <taxon>Pezizomycotina</taxon>
        <taxon>Sordariomycetes</taxon>
        <taxon>Hypocreomycetidae</taxon>
        <taxon>Glomerellales</taxon>
        <taxon>Glomerellaceae</taxon>
        <taxon>Colletotrichum</taxon>
        <taxon>Colletotrichum graminicola species complex</taxon>
    </lineage>
</organism>
<name>A0AAD8V4G1_9PEZI</name>
<gene>
    <name evidence="1" type="ORF">LY79DRAFT_263438</name>
</gene>
<keyword evidence="2" id="KW-1185">Reference proteome</keyword>
<comment type="caution">
    <text evidence="1">The sequence shown here is derived from an EMBL/GenBank/DDBJ whole genome shotgun (WGS) entry which is preliminary data.</text>
</comment>
<accession>A0AAD8V4G1</accession>
<sequence>MQVQRDKHLEPQSIDLVVAQSVNPALPTKHKPAWPCQSIGGGGAFHHCHRYLAATISTPAGLLHPSILPTYYSRIALSARSQAPGRLEILLPTVHTHHPRSDFDTLLSQSSFLRYIPSHRAPHDRQANQSLTGPRQQRHLSIHLCASYLALG</sequence>
<protein>
    <submittedName>
        <fullName evidence="1">Uncharacterized protein</fullName>
    </submittedName>
</protein>
<dbReference type="AlphaFoldDB" id="A0AAD8V4G1"/>
<dbReference type="GeneID" id="85436199"/>
<proteinExistence type="predicted"/>
<dbReference type="Proteomes" id="UP001230504">
    <property type="component" value="Unassembled WGS sequence"/>
</dbReference>
<dbReference type="RefSeq" id="XP_060412701.1">
    <property type="nucleotide sequence ID" value="XM_060551959.1"/>
</dbReference>
<dbReference type="EMBL" id="JAHLJV010000042">
    <property type="protein sequence ID" value="KAK1585684.1"/>
    <property type="molecule type" value="Genomic_DNA"/>
</dbReference>
<evidence type="ECO:0000313" key="1">
    <source>
        <dbReference type="EMBL" id="KAK1585684.1"/>
    </source>
</evidence>